<dbReference type="GO" id="GO:0003700">
    <property type="term" value="F:DNA-binding transcription factor activity"/>
    <property type="evidence" value="ECO:0007669"/>
    <property type="project" value="UniProtKB-UniRule"/>
</dbReference>
<feature type="compositionally biased region" description="Polar residues" evidence="3">
    <location>
        <begin position="338"/>
        <end position="349"/>
    </location>
</feature>
<dbReference type="InterPro" id="IPR008967">
    <property type="entry name" value="p53-like_TF_DNA-bd_sf"/>
</dbReference>
<evidence type="ECO:0000313" key="6">
    <source>
        <dbReference type="Proteomes" id="UP000838763"/>
    </source>
</evidence>
<dbReference type="EMBL" id="CALLCH030000001">
    <property type="protein sequence ID" value="CAI4210250.1"/>
    <property type="molecule type" value="Genomic_DNA"/>
</dbReference>
<dbReference type="InterPro" id="IPR024061">
    <property type="entry name" value="NDT80_DNA-bd_dom"/>
</dbReference>
<gene>
    <name evidence="5" type="ORF">PPNO1_LOCUS57</name>
</gene>
<feature type="region of interest" description="Disordered" evidence="3">
    <location>
        <begin position="237"/>
        <end position="275"/>
    </location>
</feature>
<comment type="caution">
    <text evidence="5">The sequence shown here is derived from an EMBL/GenBank/DDBJ whole genome shotgun (WGS) entry which is preliminary data.</text>
</comment>
<feature type="region of interest" description="Disordered" evidence="3">
    <location>
        <begin position="327"/>
        <end position="383"/>
    </location>
</feature>
<feature type="region of interest" description="Disordered" evidence="3">
    <location>
        <begin position="398"/>
        <end position="486"/>
    </location>
</feature>
<feature type="compositionally biased region" description="Low complexity" evidence="3">
    <location>
        <begin position="26"/>
        <end position="36"/>
    </location>
</feature>
<evidence type="ECO:0000256" key="2">
    <source>
        <dbReference type="PROSITE-ProRule" id="PRU00850"/>
    </source>
</evidence>
<proteinExistence type="predicted"/>
<dbReference type="SUPFAM" id="SSF49417">
    <property type="entry name" value="p53-like transcription factors"/>
    <property type="match status" value="1"/>
</dbReference>
<feature type="DNA-binding region" description="NDT80" evidence="2">
    <location>
        <begin position="13"/>
        <end position="251"/>
    </location>
</feature>
<name>A0A9P1GUF6_9PEZI</name>
<reference evidence="5" key="1">
    <citation type="submission" date="2022-11" db="EMBL/GenBank/DDBJ databases">
        <authorList>
            <person name="Scott C."/>
            <person name="Bruce N."/>
        </authorList>
    </citation>
    <scope>NUCLEOTIDE SEQUENCE</scope>
</reference>
<evidence type="ECO:0000256" key="1">
    <source>
        <dbReference type="ARBA" id="ARBA00023125"/>
    </source>
</evidence>
<dbReference type="Pfam" id="PF05224">
    <property type="entry name" value="NDT80_PhoG"/>
    <property type="match status" value="2"/>
</dbReference>
<feature type="region of interest" description="Disordered" evidence="3">
    <location>
        <begin position="1"/>
        <end position="36"/>
    </location>
</feature>
<dbReference type="Gene3D" id="2.60.40.1390">
    <property type="entry name" value="NDT80 DNA-binding domain"/>
    <property type="match status" value="2"/>
</dbReference>
<dbReference type="GO" id="GO:0051321">
    <property type="term" value="P:meiotic cell cycle"/>
    <property type="evidence" value="ECO:0007669"/>
    <property type="project" value="TreeGrafter"/>
</dbReference>
<dbReference type="PROSITE" id="PS51517">
    <property type="entry name" value="NDT80"/>
    <property type="match status" value="1"/>
</dbReference>
<dbReference type="AlphaFoldDB" id="A0A9P1GUF6"/>
<feature type="compositionally biased region" description="Polar residues" evidence="3">
    <location>
        <begin position="266"/>
        <end position="275"/>
    </location>
</feature>
<feature type="compositionally biased region" description="Polar residues" evidence="3">
    <location>
        <begin position="429"/>
        <end position="449"/>
    </location>
</feature>
<dbReference type="InterPro" id="IPR052605">
    <property type="entry name" value="Fungal_trans_regulator"/>
</dbReference>
<feature type="compositionally biased region" description="Basic and acidic residues" evidence="3">
    <location>
        <begin position="12"/>
        <end position="24"/>
    </location>
</feature>
<accession>A0A9P1GUF6</accession>
<feature type="compositionally biased region" description="Polar residues" evidence="3">
    <location>
        <begin position="398"/>
        <end position="415"/>
    </location>
</feature>
<organism evidence="5 6">
    <name type="scientific">Parascedosporium putredinis</name>
    <dbReference type="NCBI Taxonomy" id="1442378"/>
    <lineage>
        <taxon>Eukaryota</taxon>
        <taxon>Fungi</taxon>
        <taxon>Dikarya</taxon>
        <taxon>Ascomycota</taxon>
        <taxon>Pezizomycotina</taxon>
        <taxon>Sordariomycetes</taxon>
        <taxon>Hypocreomycetidae</taxon>
        <taxon>Microascales</taxon>
        <taxon>Microascaceae</taxon>
        <taxon>Parascedosporium</taxon>
    </lineage>
</organism>
<feature type="compositionally biased region" description="Polar residues" evidence="3">
    <location>
        <begin position="374"/>
        <end position="383"/>
    </location>
</feature>
<dbReference type="GO" id="GO:0045944">
    <property type="term" value="P:positive regulation of transcription by RNA polymerase II"/>
    <property type="evidence" value="ECO:0007669"/>
    <property type="project" value="TreeGrafter"/>
</dbReference>
<evidence type="ECO:0000256" key="3">
    <source>
        <dbReference type="SAM" id="MobiDB-lite"/>
    </source>
</evidence>
<keyword evidence="6" id="KW-1185">Reference proteome</keyword>
<evidence type="ECO:0000259" key="4">
    <source>
        <dbReference type="PROSITE" id="PS51517"/>
    </source>
</evidence>
<protein>
    <recommendedName>
        <fullName evidence="4">NDT80 domain-containing protein</fullName>
    </recommendedName>
</protein>
<keyword evidence="1 2" id="KW-0238">DNA-binding</keyword>
<dbReference type="GO" id="GO:0003677">
    <property type="term" value="F:DNA binding"/>
    <property type="evidence" value="ECO:0007669"/>
    <property type="project" value="UniProtKB-KW"/>
</dbReference>
<dbReference type="GO" id="GO:0000228">
    <property type="term" value="C:nuclear chromosome"/>
    <property type="evidence" value="ECO:0007669"/>
    <property type="project" value="TreeGrafter"/>
</dbReference>
<dbReference type="PANTHER" id="PTHR35144:SF4">
    <property type="entry name" value="TRANSCRIPTION FACTOR VIB-1"/>
    <property type="match status" value="1"/>
</dbReference>
<dbReference type="OrthoDB" id="4117572at2759"/>
<dbReference type="InterPro" id="IPR037141">
    <property type="entry name" value="NDT80_DNA-bd_dom_sf"/>
</dbReference>
<dbReference type="PANTHER" id="PTHR35144">
    <property type="entry name" value="MEIOSIS-SPECIFIC TRANSCRIPTION FACTOR NDT80"/>
    <property type="match status" value="1"/>
</dbReference>
<dbReference type="Proteomes" id="UP000838763">
    <property type="component" value="Unassembled WGS sequence"/>
</dbReference>
<sequence>MEQPAYSYNRFPGHDDSDAYERHQPHPSLSSHQSYPSLKRTFSQTEQPPYQDMVQEIRDDNSKLSVNHDHKLLSFKRTQDKMTIVDQHGRIQQLELSAQLHGMFFLSEMPSSSSDGTLLQPELTCYRRNLFQISGSLITPRGQLSVVNEAGETVPVNNVEVTISAIESVDGNPDGSEADGEYAVYPIGWRRLQFRIATANNGRRKELQQHFVLHLKVMGTLSNGSKAVLAESTTAPIMPGSQMGMRSNSYPSWNPPAHMPQIPVSGPSNYSSTTIGSEPYAKVPLSGGNNYTAEPQEMPLQTSMPSVQLSLASSDSQPAIRTQYAYAPSTTAPPPQLSIPSQGGDNSLSVPRYVDSNPRPSKSPRHANHGSVHSAGSLSNNDSAGEYRYANSYHDVALNNSNTNSSGEMTSSYATEPNPPPPRDYYPPSNTWTSTAGGPNSTVSYTTGEARTYTYPEPYKGGNTSGSAAPPPPPSRVNTTPAATNAPVYGSGLNHYSWSTN</sequence>
<evidence type="ECO:0000313" key="5">
    <source>
        <dbReference type="EMBL" id="CAI4210250.1"/>
    </source>
</evidence>
<feature type="domain" description="NDT80" evidence="4">
    <location>
        <begin position="13"/>
        <end position="251"/>
    </location>
</feature>